<dbReference type="AlphaFoldDB" id="A0AAD3DGB1"/>
<keyword evidence="2" id="KW-1185">Reference proteome</keyword>
<gene>
    <name evidence="1" type="ORF">CTEN210_18605</name>
</gene>
<comment type="caution">
    <text evidence="1">The sequence shown here is derived from an EMBL/GenBank/DDBJ whole genome shotgun (WGS) entry which is preliminary data.</text>
</comment>
<name>A0AAD3DGB1_9STRA</name>
<protein>
    <submittedName>
        <fullName evidence="1">Uncharacterized protein</fullName>
    </submittedName>
</protein>
<organism evidence="1 2">
    <name type="scientific">Chaetoceros tenuissimus</name>
    <dbReference type="NCBI Taxonomy" id="426638"/>
    <lineage>
        <taxon>Eukaryota</taxon>
        <taxon>Sar</taxon>
        <taxon>Stramenopiles</taxon>
        <taxon>Ochrophyta</taxon>
        <taxon>Bacillariophyta</taxon>
        <taxon>Coscinodiscophyceae</taxon>
        <taxon>Chaetocerotophycidae</taxon>
        <taxon>Chaetocerotales</taxon>
        <taxon>Chaetocerotaceae</taxon>
        <taxon>Chaetoceros</taxon>
    </lineage>
</organism>
<reference evidence="1 2" key="1">
    <citation type="journal article" date="2021" name="Sci. Rep.">
        <title>The genome of the diatom Chaetoceros tenuissimus carries an ancient integrated fragment of an extant virus.</title>
        <authorList>
            <person name="Hongo Y."/>
            <person name="Kimura K."/>
            <person name="Takaki Y."/>
            <person name="Yoshida Y."/>
            <person name="Baba S."/>
            <person name="Kobayashi G."/>
            <person name="Nagasaki K."/>
            <person name="Hano T."/>
            <person name="Tomaru Y."/>
        </authorList>
    </citation>
    <scope>NUCLEOTIDE SEQUENCE [LARGE SCALE GENOMIC DNA]</scope>
    <source>
        <strain evidence="1 2">NIES-3715</strain>
    </source>
</reference>
<accession>A0AAD3DGB1</accession>
<evidence type="ECO:0000313" key="1">
    <source>
        <dbReference type="EMBL" id="GFH62129.1"/>
    </source>
</evidence>
<dbReference type="Proteomes" id="UP001054902">
    <property type="component" value="Unassembled WGS sequence"/>
</dbReference>
<evidence type="ECO:0000313" key="2">
    <source>
        <dbReference type="Proteomes" id="UP001054902"/>
    </source>
</evidence>
<dbReference type="EMBL" id="BLLK01000078">
    <property type="protein sequence ID" value="GFH62129.1"/>
    <property type="molecule type" value="Genomic_DNA"/>
</dbReference>
<sequence>MYEAADLLLASLKDQNMMSLGRLNGAEYNRKPFGVLLHQWLHAAFVKDTVSKEKLRLLALEMMTSTSKEAKVWARQRMEKLVDPKPTTVAPPVFAAPANAPTTQAAITPVVKKTNDCPWSDDMLGIIVHMCGFQSSDRTGNIGVLPAWQKSLWKESHPQMKNRIIIDALNAKKKYDEVSTVVNPEVLDTIRNAQYFGWDSHDDQSLVEAAKYLSIFSCNTWIDHKLEDHRDYEEKKEEATVITINDVKKKSKKARVPATYLDFLDLLKMQTLSFRASGISALWEI</sequence>
<proteinExistence type="predicted"/>